<feature type="chain" id="PRO_5045550755" evidence="2">
    <location>
        <begin position="26"/>
        <end position="77"/>
    </location>
</feature>
<accession>A0ABP9PVV6</accession>
<evidence type="ECO:0000256" key="2">
    <source>
        <dbReference type="SAM" id="SignalP"/>
    </source>
</evidence>
<dbReference type="EMBL" id="BAABJP010000007">
    <property type="protein sequence ID" value="GAA5151874.1"/>
    <property type="molecule type" value="Genomic_DNA"/>
</dbReference>
<feature type="region of interest" description="Disordered" evidence="1">
    <location>
        <begin position="57"/>
        <end position="77"/>
    </location>
</feature>
<protein>
    <submittedName>
        <fullName evidence="3">Uncharacterized protein</fullName>
    </submittedName>
</protein>
<feature type="signal peptide" evidence="2">
    <location>
        <begin position="1"/>
        <end position="25"/>
    </location>
</feature>
<gene>
    <name evidence="3" type="ORF">GCM10023321_19680</name>
</gene>
<comment type="caution">
    <text evidence="3">The sequence shown here is derived from an EMBL/GenBank/DDBJ whole genome shotgun (WGS) entry which is preliminary data.</text>
</comment>
<name>A0ABP9PVV6_9PSEU</name>
<sequence length="77" mass="8001">MLKKLGIVAATAAAGMLAAGAVAFASEDHDGYTLDGYEYEHPEKHCNKQILTGAIGDPLSSGLSNDDDNDGDCDQDT</sequence>
<keyword evidence="4" id="KW-1185">Reference proteome</keyword>
<dbReference type="RefSeq" id="WP_185066584.1">
    <property type="nucleotide sequence ID" value="NZ_BAABJP010000007.1"/>
</dbReference>
<evidence type="ECO:0000256" key="1">
    <source>
        <dbReference type="SAM" id="MobiDB-lite"/>
    </source>
</evidence>
<proteinExistence type="predicted"/>
<dbReference type="Proteomes" id="UP001428817">
    <property type="component" value="Unassembled WGS sequence"/>
</dbReference>
<keyword evidence="2" id="KW-0732">Signal</keyword>
<evidence type="ECO:0000313" key="3">
    <source>
        <dbReference type="EMBL" id="GAA5151874.1"/>
    </source>
</evidence>
<feature type="compositionally biased region" description="Acidic residues" evidence="1">
    <location>
        <begin position="65"/>
        <end position="77"/>
    </location>
</feature>
<evidence type="ECO:0000313" key="4">
    <source>
        <dbReference type="Proteomes" id="UP001428817"/>
    </source>
</evidence>
<reference evidence="4" key="1">
    <citation type="journal article" date="2019" name="Int. J. Syst. Evol. Microbiol.">
        <title>The Global Catalogue of Microorganisms (GCM) 10K type strain sequencing project: providing services to taxonomists for standard genome sequencing and annotation.</title>
        <authorList>
            <consortium name="The Broad Institute Genomics Platform"/>
            <consortium name="The Broad Institute Genome Sequencing Center for Infectious Disease"/>
            <person name="Wu L."/>
            <person name="Ma J."/>
        </authorList>
    </citation>
    <scope>NUCLEOTIDE SEQUENCE [LARGE SCALE GENOMIC DNA]</scope>
    <source>
        <strain evidence="4">JCM 18303</strain>
    </source>
</reference>
<organism evidence="3 4">
    <name type="scientific">Pseudonocardia eucalypti</name>
    <dbReference type="NCBI Taxonomy" id="648755"/>
    <lineage>
        <taxon>Bacteria</taxon>
        <taxon>Bacillati</taxon>
        <taxon>Actinomycetota</taxon>
        <taxon>Actinomycetes</taxon>
        <taxon>Pseudonocardiales</taxon>
        <taxon>Pseudonocardiaceae</taxon>
        <taxon>Pseudonocardia</taxon>
    </lineage>
</organism>